<dbReference type="InterPro" id="IPR021359">
    <property type="entry name" value="DUF2812"/>
</dbReference>
<dbReference type="Proteomes" id="UP001600941">
    <property type="component" value="Unassembled WGS sequence"/>
</dbReference>
<evidence type="ECO:0000313" key="2">
    <source>
        <dbReference type="EMBL" id="GAA6502461.1"/>
    </source>
</evidence>
<reference evidence="2 3" key="1">
    <citation type="submission" date="2024-04" db="EMBL/GenBank/DDBJ databases">
        <title>Defined microbial consortia suppress multidrug-resistant proinflammatory Enterobacteriaceae via ecological control.</title>
        <authorList>
            <person name="Furuichi M."/>
            <person name="Kawaguchi T."/>
            <person name="Pust M."/>
            <person name="Yasuma K."/>
            <person name="Plichta D."/>
            <person name="Hasegawa N."/>
            <person name="Ohya T."/>
            <person name="Bhattarai S."/>
            <person name="Sasajima S."/>
            <person name="Aoto Y."/>
            <person name="Tuganbaev T."/>
            <person name="Yaginuma M."/>
            <person name="Ueda M."/>
            <person name="Okahashi N."/>
            <person name="Amafuji K."/>
            <person name="Kiridooshi Y."/>
            <person name="Sugita K."/>
            <person name="Strazar M."/>
            <person name="Skelly A."/>
            <person name="Suda W."/>
            <person name="Hattori M."/>
            <person name="Nakamoto N."/>
            <person name="Caballero S."/>
            <person name="Norman J."/>
            <person name="Olle B."/>
            <person name="Tanoue T."/>
            <person name="Arita M."/>
            <person name="Bucci V."/>
            <person name="Atarashi K."/>
            <person name="Xavier R."/>
            <person name="Honda K."/>
        </authorList>
    </citation>
    <scope>NUCLEOTIDE SEQUENCE [LARGE SCALE GENOMIC DNA]</scope>
    <source>
        <strain evidence="3">k34-0107-D12</strain>
    </source>
</reference>
<dbReference type="Pfam" id="PF11193">
    <property type="entry name" value="DUF2812"/>
    <property type="match status" value="1"/>
</dbReference>
<feature type="transmembrane region" description="Helical" evidence="1">
    <location>
        <begin position="272"/>
        <end position="290"/>
    </location>
</feature>
<protein>
    <recommendedName>
        <fullName evidence="4">DUF2812 domain-containing protein</fullName>
    </recommendedName>
</protein>
<sequence>MLYWRWKNFGILDVPAMECFFEKMAARGWMLRDARGSFWGFERQTPKDVKFSVAILKDVSMWEGSENEESRNFQFYCESAGWHFVCAEKCRQILWSDNRDIVPIETDEEMKMEAVKTQYRKQAAFTMFVGVLWTLIYFWPVLAGGAELGGYLMKSLLESNAGILVLFCILYLLLGGLAGIVSYLVWCQMAKRNLSRKMPVLYRPYSVFMVKDIAEKVFCLLLVVLFYIAVVRVTVQERDWRTLTNLLVFFIVFWSVSLFSQSRRKKGFRWRYLAAGMAAVMIMMFGMYKIDTIFDMEPSGEDTWMTGNGPFLKCSELFAGNKNAEGEETEKKEAEDREEGRSVHTRNASILLESVSYNTFPSEICREDFSYTLYKSRYKAVLNYIRKLSENRRGYEEDGDYWDGSIYIRRYSDQRGIPTEQETADGAAAGDVPAEVIYRISVLRNGPYILVIRYKDQGPGLSKEIVDSRAADKMKRLPGIL</sequence>
<accession>A0ABQ0C110</accession>
<name>A0ABQ0C110_9FIRM</name>
<evidence type="ECO:0000256" key="1">
    <source>
        <dbReference type="SAM" id="Phobius"/>
    </source>
</evidence>
<keyword evidence="1" id="KW-0472">Membrane</keyword>
<keyword evidence="1" id="KW-0812">Transmembrane</keyword>
<dbReference type="EMBL" id="BAABZQ010000001">
    <property type="protein sequence ID" value="GAA6502461.1"/>
    <property type="molecule type" value="Genomic_DNA"/>
</dbReference>
<proteinExistence type="predicted"/>
<comment type="caution">
    <text evidence="2">The sequence shown here is derived from an EMBL/GenBank/DDBJ whole genome shotgun (WGS) entry which is preliminary data.</text>
</comment>
<keyword evidence="3" id="KW-1185">Reference proteome</keyword>
<organism evidence="2 3">
    <name type="scientific">Blautia parvula</name>
    <dbReference type="NCBI Taxonomy" id="2877527"/>
    <lineage>
        <taxon>Bacteria</taxon>
        <taxon>Bacillati</taxon>
        <taxon>Bacillota</taxon>
        <taxon>Clostridia</taxon>
        <taxon>Lachnospirales</taxon>
        <taxon>Lachnospiraceae</taxon>
        <taxon>Blautia</taxon>
    </lineage>
</organism>
<dbReference type="RefSeq" id="WP_227211871.1">
    <property type="nucleotide sequence ID" value="NZ_BAABZQ010000001.1"/>
</dbReference>
<feature type="transmembrane region" description="Helical" evidence="1">
    <location>
        <begin position="123"/>
        <end position="142"/>
    </location>
</feature>
<feature type="transmembrane region" description="Helical" evidence="1">
    <location>
        <begin position="242"/>
        <end position="260"/>
    </location>
</feature>
<feature type="transmembrane region" description="Helical" evidence="1">
    <location>
        <begin position="162"/>
        <end position="186"/>
    </location>
</feature>
<feature type="transmembrane region" description="Helical" evidence="1">
    <location>
        <begin position="207"/>
        <end position="230"/>
    </location>
</feature>
<evidence type="ECO:0008006" key="4">
    <source>
        <dbReference type="Google" id="ProtNLM"/>
    </source>
</evidence>
<keyword evidence="1" id="KW-1133">Transmembrane helix</keyword>
<evidence type="ECO:0000313" key="3">
    <source>
        <dbReference type="Proteomes" id="UP001600941"/>
    </source>
</evidence>
<gene>
    <name evidence="2" type="ORF">K340107D12_52770</name>
</gene>